<sequence>MNNLRLTITIICYQIVVSSSIFHQLQHNNCDLPQLKKKKKSLNCP</sequence>
<protein>
    <submittedName>
        <fullName evidence="1">Uncharacterized protein</fullName>
    </submittedName>
</protein>
<proteinExistence type="predicted"/>
<evidence type="ECO:0000313" key="1">
    <source>
        <dbReference type="EMBL" id="MBW93439.1"/>
    </source>
</evidence>
<name>A0A2P2JIY6_RHIMU</name>
<organism evidence="1">
    <name type="scientific">Rhizophora mucronata</name>
    <name type="common">Asiatic mangrove</name>
    <dbReference type="NCBI Taxonomy" id="61149"/>
    <lineage>
        <taxon>Eukaryota</taxon>
        <taxon>Viridiplantae</taxon>
        <taxon>Streptophyta</taxon>
        <taxon>Embryophyta</taxon>
        <taxon>Tracheophyta</taxon>
        <taxon>Spermatophyta</taxon>
        <taxon>Magnoliopsida</taxon>
        <taxon>eudicotyledons</taxon>
        <taxon>Gunneridae</taxon>
        <taxon>Pentapetalae</taxon>
        <taxon>rosids</taxon>
        <taxon>fabids</taxon>
        <taxon>Malpighiales</taxon>
        <taxon>Rhizophoraceae</taxon>
        <taxon>Rhizophora</taxon>
    </lineage>
</organism>
<dbReference type="EMBL" id="GGEC01012956">
    <property type="protein sequence ID" value="MBW93439.1"/>
    <property type="molecule type" value="Transcribed_RNA"/>
</dbReference>
<dbReference type="AlphaFoldDB" id="A0A2P2JIY6"/>
<reference evidence="1" key="1">
    <citation type="submission" date="2018-02" db="EMBL/GenBank/DDBJ databases">
        <title>Rhizophora mucronata_Transcriptome.</title>
        <authorList>
            <person name="Meera S.P."/>
            <person name="Sreeshan A."/>
            <person name="Augustine A."/>
        </authorList>
    </citation>
    <scope>NUCLEOTIDE SEQUENCE</scope>
    <source>
        <tissue evidence="1">Leaf</tissue>
    </source>
</reference>
<accession>A0A2P2JIY6</accession>